<dbReference type="EMBL" id="JANVFT010000042">
    <property type="protein sequence ID" value="KAJ4491116.1"/>
    <property type="molecule type" value="Genomic_DNA"/>
</dbReference>
<organism evidence="2 3">
    <name type="scientific">Lentinula lateritia</name>
    <dbReference type="NCBI Taxonomy" id="40482"/>
    <lineage>
        <taxon>Eukaryota</taxon>
        <taxon>Fungi</taxon>
        <taxon>Dikarya</taxon>
        <taxon>Basidiomycota</taxon>
        <taxon>Agaricomycotina</taxon>
        <taxon>Agaricomycetes</taxon>
        <taxon>Agaricomycetidae</taxon>
        <taxon>Agaricales</taxon>
        <taxon>Marasmiineae</taxon>
        <taxon>Omphalotaceae</taxon>
        <taxon>Lentinula</taxon>
    </lineage>
</organism>
<feature type="compositionally biased region" description="Polar residues" evidence="1">
    <location>
        <begin position="112"/>
        <end position="122"/>
    </location>
</feature>
<feature type="region of interest" description="Disordered" evidence="1">
    <location>
        <begin position="390"/>
        <end position="453"/>
    </location>
</feature>
<feature type="region of interest" description="Disordered" evidence="1">
    <location>
        <begin position="1"/>
        <end position="48"/>
    </location>
</feature>
<feature type="compositionally biased region" description="Basic and acidic residues" evidence="1">
    <location>
        <begin position="438"/>
        <end position="453"/>
    </location>
</feature>
<feature type="compositionally biased region" description="Basic and acidic residues" evidence="1">
    <location>
        <begin position="126"/>
        <end position="137"/>
    </location>
</feature>
<protein>
    <recommendedName>
        <fullName evidence="4">Zn(2)-C6 fungal-type domain-containing protein</fullName>
    </recommendedName>
</protein>
<reference evidence="2" key="1">
    <citation type="submission" date="2022-08" db="EMBL/GenBank/DDBJ databases">
        <title>A Global Phylogenomic Analysis of the Shiitake Genus Lentinula.</title>
        <authorList>
            <consortium name="DOE Joint Genome Institute"/>
            <person name="Sierra-Patev S."/>
            <person name="Min B."/>
            <person name="Naranjo-Ortiz M."/>
            <person name="Looney B."/>
            <person name="Konkel Z."/>
            <person name="Slot J.C."/>
            <person name="Sakamoto Y."/>
            <person name="Steenwyk J.L."/>
            <person name="Rokas A."/>
            <person name="Carro J."/>
            <person name="Camarero S."/>
            <person name="Ferreira P."/>
            <person name="Molpeceres G."/>
            <person name="Ruiz-Duenas F.J."/>
            <person name="Serrano A."/>
            <person name="Henrissat B."/>
            <person name="Drula E."/>
            <person name="Hughes K.W."/>
            <person name="Mata J.L."/>
            <person name="Ishikawa N.K."/>
            <person name="Vargas-Isla R."/>
            <person name="Ushijima S."/>
            <person name="Smith C.A."/>
            <person name="Ahrendt S."/>
            <person name="Andreopoulos W."/>
            <person name="He G."/>
            <person name="Labutti K."/>
            <person name="Lipzen A."/>
            <person name="Ng V."/>
            <person name="Riley R."/>
            <person name="Sandor L."/>
            <person name="Barry K."/>
            <person name="Martinez A.T."/>
            <person name="Xiao Y."/>
            <person name="Gibbons J.G."/>
            <person name="Terashima K."/>
            <person name="Grigoriev I.V."/>
            <person name="Hibbett D.S."/>
        </authorList>
    </citation>
    <scope>NUCLEOTIDE SEQUENCE</scope>
    <source>
        <strain evidence="2">RHP3577 ss4</strain>
    </source>
</reference>
<evidence type="ECO:0000256" key="1">
    <source>
        <dbReference type="SAM" id="MobiDB-lite"/>
    </source>
</evidence>
<dbReference type="Proteomes" id="UP001150217">
    <property type="component" value="Unassembled WGS sequence"/>
</dbReference>
<feature type="compositionally biased region" description="Acidic residues" evidence="1">
    <location>
        <begin position="426"/>
        <end position="437"/>
    </location>
</feature>
<evidence type="ECO:0008006" key="4">
    <source>
        <dbReference type="Google" id="ProtNLM"/>
    </source>
</evidence>
<feature type="compositionally biased region" description="Acidic residues" evidence="1">
    <location>
        <begin position="34"/>
        <end position="47"/>
    </location>
</feature>
<name>A0ABQ8VJG7_9AGAR</name>
<feature type="region of interest" description="Disordered" evidence="1">
    <location>
        <begin position="68"/>
        <end position="147"/>
    </location>
</feature>
<feature type="region of interest" description="Disordered" evidence="1">
    <location>
        <begin position="347"/>
        <end position="369"/>
    </location>
</feature>
<proteinExistence type="predicted"/>
<keyword evidence="3" id="KW-1185">Reference proteome</keyword>
<evidence type="ECO:0000313" key="3">
    <source>
        <dbReference type="Proteomes" id="UP001150217"/>
    </source>
</evidence>
<comment type="caution">
    <text evidence="2">The sequence shown here is derived from an EMBL/GenBank/DDBJ whole genome shotgun (WGS) entry which is preliminary data.</text>
</comment>
<evidence type="ECO:0000313" key="2">
    <source>
        <dbReference type="EMBL" id="KAJ4491116.1"/>
    </source>
</evidence>
<sequence>MSGSHTQTTTATSLSTAGPLGPHRMIPPPTQSIEPEEEEDLEEDEEEILRRAQEKVRKVKEWKAAIMAKKRAEEEAAQRAEEAAWKKKESEARELEERRRRLAGVATACSRRGSSPGESSVSPRRPVGEIKKGKGEAKAQSSGPDTSQLSYISSLSVSFISVSPQLYFSSLFPISGLFLSILALSTPLLRLTIYVEALQFVFHPLEPPIRFPIPLHCSLSSPQLPTCIGYTSPPHRSGGYVLHSTPLGLSIRSTQAPQLPLVRLPSPVLALSHTSLYGLGGYCVRLGPVWPVGGDPDNGGDDDEGERAPCERCRSKKIPCQMQAGKRSSIICKLCHDAKVKCSYSGWPSTVKREGGGQPTGEEGQLKANNYNRHFNRKLDWLMMDAARRRNSPPEMPEPGPSRLPKKRRRVVDSEEEEEDRRVGEGDEEVEEEEGEEPAPKKARSEKGKERAE</sequence>
<gene>
    <name evidence="2" type="ORF">C8R41DRAFT_920456</name>
</gene>
<accession>A0ABQ8VJG7</accession>
<feature type="compositionally biased region" description="Basic and acidic residues" evidence="1">
    <location>
        <begin position="70"/>
        <end position="99"/>
    </location>
</feature>
<feature type="compositionally biased region" description="Low complexity" evidence="1">
    <location>
        <begin position="1"/>
        <end position="16"/>
    </location>
</feature>